<feature type="compositionally biased region" description="Pro residues" evidence="1">
    <location>
        <begin position="89"/>
        <end position="106"/>
    </location>
</feature>
<sequence>MKMRCPHCQFWSSTRTSVQVTDLSRESVFVCRNFECGHVFSCVTTVNRTLSLSSKPNPKVHLPLSSHIKRALMAHQLATLPSSDYAPQNSPPSTPDLFDPLPPRPG</sequence>
<comment type="caution">
    <text evidence="3">The sequence shown here is derived from an EMBL/GenBank/DDBJ whole genome shotgun (WGS) entry which is preliminary data.</text>
</comment>
<keyword evidence="4" id="KW-1185">Reference proteome</keyword>
<dbReference type="Pfam" id="PF04606">
    <property type="entry name" value="Ogr_Delta"/>
    <property type="match status" value="1"/>
</dbReference>
<evidence type="ECO:0000256" key="1">
    <source>
        <dbReference type="SAM" id="MobiDB-lite"/>
    </source>
</evidence>
<evidence type="ECO:0000259" key="2">
    <source>
        <dbReference type="Pfam" id="PF04606"/>
    </source>
</evidence>
<proteinExistence type="predicted"/>
<feature type="domain" description="Zinc finger Ogr/Delta-type" evidence="2">
    <location>
        <begin position="4"/>
        <end position="50"/>
    </location>
</feature>
<reference evidence="4" key="1">
    <citation type="submission" date="2023-07" db="EMBL/GenBank/DDBJ databases">
        <title>Verminephrobacter genomes.</title>
        <authorList>
            <person name="Lund M.B."/>
        </authorList>
    </citation>
    <scope>NUCLEOTIDE SEQUENCE [LARGE SCALE GENOMIC DNA]</scope>
    <source>
        <strain evidence="4">AtM5-05</strain>
    </source>
</reference>
<protein>
    <submittedName>
        <fullName evidence="3">Transcriptional regulator</fullName>
    </submittedName>
</protein>
<feature type="region of interest" description="Disordered" evidence="1">
    <location>
        <begin position="80"/>
        <end position="106"/>
    </location>
</feature>
<gene>
    <name evidence="3" type="ORF">D5039_05025</name>
</gene>
<dbReference type="Proteomes" id="UP001208935">
    <property type="component" value="Unassembled WGS sequence"/>
</dbReference>
<accession>A0ABT3KQG9</accession>
<dbReference type="InterPro" id="IPR007684">
    <property type="entry name" value="Znf_Ogr/Delta"/>
</dbReference>
<name>A0ABT3KQG9_9BURK</name>
<evidence type="ECO:0000313" key="3">
    <source>
        <dbReference type="EMBL" id="MCW5320567.1"/>
    </source>
</evidence>
<evidence type="ECO:0000313" key="4">
    <source>
        <dbReference type="Proteomes" id="UP001208935"/>
    </source>
</evidence>
<organism evidence="3 4">
    <name type="scientific">Verminephrobacter aporrectodeae subsp. tuberculatae</name>
    <dbReference type="NCBI Taxonomy" id="1110392"/>
    <lineage>
        <taxon>Bacteria</taxon>
        <taxon>Pseudomonadati</taxon>
        <taxon>Pseudomonadota</taxon>
        <taxon>Betaproteobacteria</taxon>
        <taxon>Burkholderiales</taxon>
        <taxon>Comamonadaceae</taxon>
        <taxon>Verminephrobacter</taxon>
    </lineage>
</organism>
<dbReference type="EMBL" id="QZCW01000001">
    <property type="protein sequence ID" value="MCW5320567.1"/>
    <property type="molecule type" value="Genomic_DNA"/>
</dbReference>